<dbReference type="EMBL" id="PVNE01000001">
    <property type="protein sequence ID" value="PRX42725.1"/>
    <property type="molecule type" value="Genomic_DNA"/>
</dbReference>
<keyword evidence="6" id="KW-1185">Reference proteome</keyword>
<keyword evidence="3" id="KW-0812">Transmembrane</keyword>
<reference evidence="5 6" key="1">
    <citation type="submission" date="2018-03" db="EMBL/GenBank/DDBJ databases">
        <title>Genomic Encyclopedia of Archaeal and Bacterial Type Strains, Phase II (KMG-II): from individual species to whole genera.</title>
        <authorList>
            <person name="Goeker M."/>
        </authorList>
    </citation>
    <scope>NUCLEOTIDE SEQUENCE [LARGE SCALE GENOMIC DNA]</scope>
    <source>
        <strain evidence="5 6">DSM 44946</strain>
    </source>
</reference>
<keyword evidence="3" id="KW-0472">Membrane</keyword>
<dbReference type="RefSeq" id="WP_106343659.1">
    <property type="nucleotide sequence ID" value="NZ_PVNE01000001.1"/>
</dbReference>
<evidence type="ECO:0000256" key="3">
    <source>
        <dbReference type="SAM" id="Phobius"/>
    </source>
</evidence>
<dbReference type="InterPro" id="IPR027383">
    <property type="entry name" value="Znf_put"/>
</dbReference>
<dbReference type="InterPro" id="IPR041916">
    <property type="entry name" value="Anti_sigma_zinc_sf"/>
</dbReference>
<organism evidence="5 6">
    <name type="scientific">Planifilum fimeticola</name>
    <dbReference type="NCBI Taxonomy" id="201975"/>
    <lineage>
        <taxon>Bacteria</taxon>
        <taxon>Bacillati</taxon>
        <taxon>Bacillota</taxon>
        <taxon>Bacilli</taxon>
        <taxon>Bacillales</taxon>
        <taxon>Thermoactinomycetaceae</taxon>
        <taxon>Planifilum</taxon>
    </lineage>
</organism>
<sequence length="249" mass="28210">MSCRDVDRLIQLYVDRELDAPGVQRLREHVAGCAACRRNLQEMVALVNTLEEIRTHVRMRSAPASLIWLKRAAACLAIAVLIYLAPFGTLPWSADEPRMAVDRGETDISRELPEATHKVMVFATQGETLHIPQSDYIHVVSPNQFNPESGTDTAWIYPSAIPFFLEDGSSWYTRVKRLVFVRVPDDHTFKTLMSTVGIRLDQGAEQLRNTAFPTSVIITLGKEPKLTTFTFPDQEKEISRWFEKLSAVH</sequence>
<dbReference type="Pfam" id="PF13490">
    <property type="entry name" value="zf-HC2"/>
    <property type="match status" value="1"/>
</dbReference>
<comment type="caution">
    <text evidence="5">The sequence shown here is derived from an EMBL/GenBank/DDBJ whole genome shotgun (WGS) entry which is preliminary data.</text>
</comment>
<evidence type="ECO:0000256" key="1">
    <source>
        <dbReference type="ARBA" id="ARBA00024353"/>
    </source>
</evidence>
<feature type="transmembrane region" description="Helical" evidence="3">
    <location>
        <begin position="68"/>
        <end position="88"/>
    </location>
</feature>
<dbReference type="Proteomes" id="UP000237797">
    <property type="component" value="Unassembled WGS sequence"/>
</dbReference>
<accession>A0A2T0LJP0</accession>
<evidence type="ECO:0000256" key="2">
    <source>
        <dbReference type="ARBA" id="ARBA00024438"/>
    </source>
</evidence>
<evidence type="ECO:0000313" key="6">
    <source>
        <dbReference type="Proteomes" id="UP000237797"/>
    </source>
</evidence>
<evidence type="ECO:0000313" key="5">
    <source>
        <dbReference type="EMBL" id="PRX42725.1"/>
    </source>
</evidence>
<dbReference type="AlphaFoldDB" id="A0A2T0LJP0"/>
<name>A0A2T0LJP0_9BACL</name>
<proteinExistence type="inferred from homology"/>
<comment type="similarity">
    <text evidence="1">Belongs to the zinc-associated anti-sigma factor (ZAS) superfamily. Anti-sigma-W factor family.</text>
</comment>
<dbReference type="OrthoDB" id="9782842at2"/>
<dbReference type="Gene3D" id="1.10.10.1320">
    <property type="entry name" value="Anti-sigma factor, zinc-finger domain"/>
    <property type="match status" value="1"/>
</dbReference>
<protein>
    <recommendedName>
        <fullName evidence="2">Anti-sigma-W factor RsiW</fullName>
    </recommendedName>
</protein>
<feature type="domain" description="Putative zinc-finger" evidence="4">
    <location>
        <begin position="3"/>
        <end position="37"/>
    </location>
</feature>
<gene>
    <name evidence="5" type="ORF">CLV97_101215</name>
</gene>
<keyword evidence="3" id="KW-1133">Transmembrane helix</keyword>
<evidence type="ECO:0000259" key="4">
    <source>
        <dbReference type="Pfam" id="PF13490"/>
    </source>
</evidence>